<dbReference type="Proteomes" id="UP000054495">
    <property type="component" value="Unassembled WGS sequence"/>
</dbReference>
<evidence type="ECO:0000313" key="2">
    <source>
        <dbReference type="EMBL" id="EPB65949.1"/>
    </source>
</evidence>
<dbReference type="PANTHER" id="PTHR43737">
    <property type="entry name" value="BLL7424 PROTEIN"/>
    <property type="match status" value="1"/>
</dbReference>
<reference evidence="2 3" key="1">
    <citation type="submission" date="2013-05" db="EMBL/GenBank/DDBJ databases">
        <title>Draft genome of the parasitic nematode Anyclostoma ceylanicum.</title>
        <authorList>
            <person name="Mitreva M."/>
        </authorList>
    </citation>
    <scope>NUCLEOTIDE SEQUENCE [LARGE SCALE GENOMIC DNA]</scope>
</reference>
<dbReference type="Pfam" id="PF18962">
    <property type="entry name" value="Por_Secre_tail"/>
    <property type="match status" value="1"/>
</dbReference>
<dbReference type="InterPro" id="IPR026444">
    <property type="entry name" value="Secre_tail"/>
</dbReference>
<organism evidence="2 3">
    <name type="scientific">Ancylostoma ceylanicum</name>
    <dbReference type="NCBI Taxonomy" id="53326"/>
    <lineage>
        <taxon>Eukaryota</taxon>
        <taxon>Metazoa</taxon>
        <taxon>Ecdysozoa</taxon>
        <taxon>Nematoda</taxon>
        <taxon>Chromadorea</taxon>
        <taxon>Rhabditida</taxon>
        <taxon>Rhabditina</taxon>
        <taxon>Rhabditomorpha</taxon>
        <taxon>Strongyloidea</taxon>
        <taxon>Ancylostomatidae</taxon>
        <taxon>Ancylostomatinae</taxon>
        <taxon>Ancylostoma</taxon>
    </lineage>
</organism>
<sequence>MAIVQNVSYENMNGSHFRSRDIWYMGGDYNEYFSSGWMGRYLEHLYPGYPAGYPSVETPDPLAIEIGTGVSLAFHRNEGIPMGLSVQDPNAFYNLINSVGGAPPISLPDTHAGDEIEYIMQIERQSNNYAERLKNVYNAGANSSTIYPDMYPFVAPSNAVNNPLAPQLKIVSRLISGGIGTKIFLCRIGGFDTHANQVMSNDTTMGGHAALLYHISSAVKAFYEDLGNLGLADRVLTMTFSEFGRRVASNASYGTDHGNAAPMLIFGTCLNPGVYGTNPDLLNLQGGNIPMQHDYRQVFSSVVKDWFGASDAAMEAVRFENYIDNRIDYINCKELGLTELFKENLWLKCHPNPTSGATTVTYYLRNSADVKIEIRDMNGRSLATTAKKNAAEGEHTLDMDLSRFQNGMYIVALIVNNTATVIQKVIVNR</sequence>
<dbReference type="Pfam" id="PF07394">
    <property type="entry name" value="DUF1501"/>
    <property type="match status" value="1"/>
</dbReference>
<dbReference type="NCBIfam" id="TIGR04183">
    <property type="entry name" value="Por_Secre_tail"/>
    <property type="match status" value="1"/>
</dbReference>
<proteinExistence type="predicted"/>
<dbReference type="InterPro" id="IPR010869">
    <property type="entry name" value="DUF1501"/>
</dbReference>
<dbReference type="PANTHER" id="PTHR43737:SF1">
    <property type="entry name" value="DUF1501 DOMAIN-CONTAINING PROTEIN"/>
    <property type="match status" value="1"/>
</dbReference>
<accession>A0A0D6L4N4</accession>
<gene>
    <name evidence="2" type="ORF">ANCCEY_14969</name>
</gene>
<dbReference type="EMBL" id="KE126783">
    <property type="protein sequence ID" value="EPB65949.1"/>
    <property type="molecule type" value="Genomic_DNA"/>
</dbReference>
<name>A0A0D6L4N4_9BILA</name>
<keyword evidence="3" id="KW-1185">Reference proteome</keyword>
<protein>
    <recommendedName>
        <fullName evidence="1">Secretion system C-terminal sorting domain-containing protein</fullName>
    </recommendedName>
</protein>
<feature type="domain" description="Secretion system C-terminal sorting" evidence="1">
    <location>
        <begin position="351"/>
        <end position="427"/>
    </location>
</feature>
<dbReference type="AlphaFoldDB" id="A0A0D6L4N4"/>
<evidence type="ECO:0000259" key="1">
    <source>
        <dbReference type="Pfam" id="PF18962"/>
    </source>
</evidence>
<evidence type="ECO:0000313" key="3">
    <source>
        <dbReference type="Proteomes" id="UP000054495"/>
    </source>
</evidence>